<evidence type="ECO:0000313" key="10">
    <source>
        <dbReference type="Proteomes" id="UP000297288"/>
    </source>
</evidence>
<evidence type="ECO:0000256" key="7">
    <source>
        <dbReference type="ARBA" id="ARBA00023136"/>
    </source>
</evidence>
<feature type="transmembrane region" description="Helical" evidence="8">
    <location>
        <begin position="208"/>
        <end position="230"/>
    </location>
</feature>
<reference evidence="9 10" key="1">
    <citation type="submission" date="2019-04" db="EMBL/GenBank/DDBJ databases">
        <title>Draft genome sequence data and analysis of a Fermenting Bacterium, Geotoga petraea strain HO-Geo1, isolated from heavy-oil petroleum reservoir in Russia.</title>
        <authorList>
            <person name="Grouzdev D.S."/>
            <person name="Semenova E.M."/>
            <person name="Sokolova D.S."/>
            <person name="Tourova T.P."/>
            <person name="Poltaraus A.B."/>
            <person name="Nazina T.N."/>
        </authorList>
    </citation>
    <scope>NUCLEOTIDE SEQUENCE [LARGE SCALE GENOMIC DNA]</scope>
    <source>
        <strain evidence="9 10">HO-Geo1</strain>
    </source>
</reference>
<dbReference type="RefSeq" id="WP_135402767.1">
    <property type="nucleotide sequence ID" value="NZ_SRME01000002.1"/>
</dbReference>
<feature type="transmembrane region" description="Helical" evidence="8">
    <location>
        <begin position="237"/>
        <end position="266"/>
    </location>
</feature>
<sequence length="345" mass="38953">MDKRIIAGIFSIVYISLFFLVGVFSMSVFSTIVFSIGMVLVVQLFSKNLIKLFKIPEKLSISLSLIIIFTGLAFLMFFLVPMVFGEVRNFVIFINNFFENRTWESLFEGSSGILGTESNVFPEIEKNFSEYLTSLHPKIIEFFNQWIAELPNIGQQLGSFIFFHILITIYLSFYFDSFKANIHKIYPKNTRKIAVNFLKDLHINLNNFVISTIFASLFVGIGAFIALNFLDIRYSLLLSFWAGITNFIPIVGVVFEFIPLIIVGISSGLVKMLILLIVMSILHGAAFVFFLNIMKGRARINPVGVILSILIFGAAFGFIGSLIAAPSALVIKVLWNHYVQPQLDK</sequence>
<gene>
    <name evidence="9" type="ORF">E4650_05080</name>
</gene>
<protein>
    <submittedName>
        <fullName evidence="9">AI-2E family transporter</fullName>
    </submittedName>
</protein>
<comment type="subcellular location">
    <subcellularLocation>
        <location evidence="1">Cell membrane</location>
        <topology evidence="1">Multi-pass membrane protein</topology>
    </subcellularLocation>
</comment>
<feature type="transmembrane region" description="Helical" evidence="8">
    <location>
        <begin position="12"/>
        <end position="41"/>
    </location>
</feature>
<dbReference type="GO" id="GO:0055085">
    <property type="term" value="P:transmembrane transport"/>
    <property type="evidence" value="ECO:0007669"/>
    <property type="project" value="TreeGrafter"/>
</dbReference>
<keyword evidence="5 8" id="KW-0812">Transmembrane</keyword>
<evidence type="ECO:0000313" key="9">
    <source>
        <dbReference type="EMBL" id="TGG88418.1"/>
    </source>
</evidence>
<evidence type="ECO:0000256" key="6">
    <source>
        <dbReference type="ARBA" id="ARBA00022989"/>
    </source>
</evidence>
<keyword evidence="4" id="KW-1003">Cell membrane</keyword>
<evidence type="ECO:0000256" key="3">
    <source>
        <dbReference type="ARBA" id="ARBA00022448"/>
    </source>
</evidence>
<dbReference type="PANTHER" id="PTHR21716">
    <property type="entry name" value="TRANSMEMBRANE PROTEIN"/>
    <property type="match status" value="1"/>
</dbReference>
<organism evidence="9 10">
    <name type="scientific">Geotoga petraea</name>
    <dbReference type="NCBI Taxonomy" id="28234"/>
    <lineage>
        <taxon>Bacteria</taxon>
        <taxon>Thermotogati</taxon>
        <taxon>Thermotogota</taxon>
        <taxon>Thermotogae</taxon>
        <taxon>Petrotogales</taxon>
        <taxon>Petrotogaceae</taxon>
        <taxon>Geotoga</taxon>
    </lineage>
</organism>
<dbReference type="GO" id="GO:0005886">
    <property type="term" value="C:plasma membrane"/>
    <property type="evidence" value="ECO:0007669"/>
    <property type="project" value="UniProtKB-SubCell"/>
</dbReference>
<feature type="transmembrane region" description="Helical" evidence="8">
    <location>
        <begin position="305"/>
        <end position="335"/>
    </location>
</feature>
<dbReference type="AlphaFoldDB" id="A0A4Z0W502"/>
<keyword evidence="7 8" id="KW-0472">Membrane</keyword>
<accession>A0A4Z0W502</accession>
<keyword evidence="3" id="KW-0813">Transport</keyword>
<dbReference type="Pfam" id="PF01594">
    <property type="entry name" value="AI-2E_transport"/>
    <property type="match status" value="1"/>
</dbReference>
<dbReference type="EMBL" id="SRME01000002">
    <property type="protein sequence ID" value="TGG88418.1"/>
    <property type="molecule type" value="Genomic_DNA"/>
</dbReference>
<proteinExistence type="inferred from homology"/>
<dbReference type="PANTHER" id="PTHR21716:SF53">
    <property type="entry name" value="PERMEASE PERM-RELATED"/>
    <property type="match status" value="1"/>
</dbReference>
<evidence type="ECO:0000256" key="5">
    <source>
        <dbReference type="ARBA" id="ARBA00022692"/>
    </source>
</evidence>
<feature type="transmembrane region" description="Helical" evidence="8">
    <location>
        <begin position="157"/>
        <end position="175"/>
    </location>
</feature>
<dbReference type="Proteomes" id="UP000297288">
    <property type="component" value="Unassembled WGS sequence"/>
</dbReference>
<dbReference type="OrthoDB" id="40228at2"/>
<comment type="caution">
    <text evidence="9">The sequence shown here is derived from an EMBL/GenBank/DDBJ whole genome shotgun (WGS) entry which is preliminary data.</text>
</comment>
<evidence type="ECO:0000256" key="2">
    <source>
        <dbReference type="ARBA" id="ARBA00009773"/>
    </source>
</evidence>
<feature type="transmembrane region" description="Helical" evidence="8">
    <location>
        <begin position="272"/>
        <end position="293"/>
    </location>
</feature>
<feature type="transmembrane region" description="Helical" evidence="8">
    <location>
        <begin position="61"/>
        <end position="84"/>
    </location>
</feature>
<evidence type="ECO:0000256" key="1">
    <source>
        <dbReference type="ARBA" id="ARBA00004651"/>
    </source>
</evidence>
<evidence type="ECO:0000256" key="4">
    <source>
        <dbReference type="ARBA" id="ARBA00022475"/>
    </source>
</evidence>
<evidence type="ECO:0000256" key="8">
    <source>
        <dbReference type="SAM" id="Phobius"/>
    </source>
</evidence>
<name>A0A4Z0W502_9BACT</name>
<keyword evidence="6 8" id="KW-1133">Transmembrane helix</keyword>
<comment type="similarity">
    <text evidence="2">Belongs to the autoinducer-2 exporter (AI-2E) (TC 2.A.86) family.</text>
</comment>
<dbReference type="InterPro" id="IPR002549">
    <property type="entry name" value="AI-2E-like"/>
</dbReference>